<dbReference type="InterPro" id="IPR022369">
    <property type="entry name" value="Integral_membrane_TerC_rswitch"/>
</dbReference>
<feature type="transmembrane region" description="Helical" evidence="6">
    <location>
        <begin position="26"/>
        <end position="47"/>
    </location>
</feature>
<evidence type="ECO:0000256" key="4">
    <source>
        <dbReference type="ARBA" id="ARBA00022989"/>
    </source>
</evidence>
<dbReference type="InterPro" id="IPR005496">
    <property type="entry name" value="Integral_membrane_TerC"/>
</dbReference>
<dbReference type="Pfam" id="PF03741">
    <property type="entry name" value="TerC"/>
    <property type="match status" value="1"/>
</dbReference>
<feature type="transmembrane region" description="Helical" evidence="6">
    <location>
        <begin position="152"/>
        <end position="170"/>
    </location>
</feature>
<evidence type="ECO:0000256" key="6">
    <source>
        <dbReference type="SAM" id="Phobius"/>
    </source>
</evidence>
<keyword evidence="8" id="KW-1185">Reference proteome</keyword>
<dbReference type="PANTHER" id="PTHR30238">
    <property type="entry name" value="MEMBRANE BOUND PREDICTED REDOX MODULATOR"/>
    <property type="match status" value="1"/>
</dbReference>
<keyword evidence="4 6" id="KW-1133">Transmembrane helix</keyword>
<comment type="similarity">
    <text evidence="2">Belongs to the TerC family.</text>
</comment>
<dbReference type="Proteomes" id="UP000011131">
    <property type="component" value="Chromosome"/>
</dbReference>
<dbReference type="HOGENOM" id="CLU_045644_1_2_7"/>
<feature type="transmembrane region" description="Helical" evidence="6">
    <location>
        <begin position="301"/>
        <end position="322"/>
    </location>
</feature>
<evidence type="ECO:0000256" key="3">
    <source>
        <dbReference type="ARBA" id="ARBA00022692"/>
    </source>
</evidence>
<dbReference type="STRING" id="1278073.MYSTI_01662"/>
<dbReference type="AlphaFoldDB" id="L7U975"/>
<dbReference type="PANTHER" id="PTHR30238:SF0">
    <property type="entry name" value="THYLAKOID MEMBRANE PROTEIN TERC, CHLOROPLASTIC"/>
    <property type="match status" value="1"/>
</dbReference>
<dbReference type="PATRIC" id="fig|1278073.3.peg.1707"/>
<proteinExistence type="inferred from homology"/>
<protein>
    <submittedName>
        <fullName evidence="7">TerC family membrane protein</fullName>
    </submittedName>
</protein>
<organism evidence="7 8">
    <name type="scientific">Myxococcus stipitatus (strain DSM 14675 / JCM 12634 / Mx s8)</name>
    <dbReference type="NCBI Taxonomy" id="1278073"/>
    <lineage>
        <taxon>Bacteria</taxon>
        <taxon>Pseudomonadati</taxon>
        <taxon>Myxococcota</taxon>
        <taxon>Myxococcia</taxon>
        <taxon>Myxococcales</taxon>
        <taxon>Cystobacterineae</taxon>
        <taxon>Myxococcaceae</taxon>
        <taxon>Myxococcus</taxon>
    </lineage>
</organism>
<reference evidence="7 8" key="1">
    <citation type="journal article" date="2013" name="Genome Announc.">
        <title>Complete genome sequence of Myxococcus stipitatus strain DSM 14675, a fruiting myxobacterium.</title>
        <authorList>
            <person name="Huntley S."/>
            <person name="Kneip S."/>
            <person name="Treuner-Lange A."/>
            <person name="Sogaard-Andersen L."/>
        </authorList>
    </citation>
    <scope>NUCLEOTIDE SEQUENCE [LARGE SCALE GENOMIC DNA]</scope>
    <source>
        <strain evidence="8">DSM 14675 / JCM 12634 / Mx s8</strain>
    </source>
</reference>
<evidence type="ECO:0000256" key="1">
    <source>
        <dbReference type="ARBA" id="ARBA00004141"/>
    </source>
</evidence>
<sequence length="337" mass="37498">MSTPGRAAARVRRPFLKQDSYVNTQVALWVGFNLFVLAMLAVDLGLFHRKDHAVSPKEAGIWTLVWISISLAFCGGIWHFSGSTPALQWLTAYVVEYSLSVDNLFVFLLVFSYFRVAPEHQHRVLFWGILGAFVMRAVLIIAGAALVQRFHWLIYLFGAFLVFTAVKMLFSKDEEMDPEQKGIVKLARRMLPVARQGDGSRFFITEDNRRKVTPLFIVLLVVEATDLLFALDSIPAVLGISQDAFIIYTSNVCAILGLRSLFFVVASLMEKFHLLKVGLSAILAFVGVKMLITYFDIHIPISLSLGVIGGILLASIVASLIWPKAPESGDDRESAKT</sequence>
<gene>
    <name evidence="7" type="ordered locus">MYSTI_01662</name>
</gene>
<feature type="transmembrane region" description="Helical" evidence="6">
    <location>
        <begin position="215"/>
        <end position="238"/>
    </location>
</feature>
<feature type="transmembrane region" description="Helical" evidence="6">
    <location>
        <begin position="244"/>
        <end position="265"/>
    </location>
</feature>
<evidence type="ECO:0000313" key="8">
    <source>
        <dbReference type="Proteomes" id="UP000011131"/>
    </source>
</evidence>
<dbReference type="EMBL" id="CP004025">
    <property type="protein sequence ID" value="AGC42994.1"/>
    <property type="molecule type" value="Genomic_DNA"/>
</dbReference>
<dbReference type="KEGG" id="msd:MYSTI_01662"/>
<keyword evidence="3 6" id="KW-0812">Transmembrane</keyword>
<comment type="subcellular location">
    <subcellularLocation>
        <location evidence="1">Membrane</location>
        <topology evidence="1">Multi-pass membrane protein</topology>
    </subcellularLocation>
</comment>
<evidence type="ECO:0000256" key="5">
    <source>
        <dbReference type="ARBA" id="ARBA00023136"/>
    </source>
</evidence>
<name>L7U975_MYXSD</name>
<evidence type="ECO:0000313" key="7">
    <source>
        <dbReference type="EMBL" id="AGC42994.1"/>
    </source>
</evidence>
<keyword evidence="5 6" id="KW-0472">Membrane</keyword>
<evidence type="ECO:0000256" key="2">
    <source>
        <dbReference type="ARBA" id="ARBA00007511"/>
    </source>
</evidence>
<feature type="transmembrane region" description="Helical" evidence="6">
    <location>
        <begin position="124"/>
        <end position="146"/>
    </location>
</feature>
<feature type="transmembrane region" description="Helical" evidence="6">
    <location>
        <begin position="59"/>
        <end position="80"/>
    </location>
</feature>
<dbReference type="GO" id="GO:0016020">
    <property type="term" value="C:membrane"/>
    <property type="evidence" value="ECO:0007669"/>
    <property type="project" value="UniProtKB-SubCell"/>
</dbReference>
<feature type="transmembrane region" description="Helical" evidence="6">
    <location>
        <begin position="86"/>
        <end position="112"/>
    </location>
</feature>
<feature type="transmembrane region" description="Helical" evidence="6">
    <location>
        <begin position="277"/>
        <end position="295"/>
    </location>
</feature>
<dbReference type="eggNOG" id="COG0861">
    <property type="taxonomic scope" value="Bacteria"/>
</dbReference>
<dbReference type="NCBIfam" id="TIGR03718">
    <property type="entry name" value="R_switched_Alx"/>
    <property type="match status" value="1"/>
</dbReference>
<accession>L7U975</accession>